<dbReference type="Proteomes" id="UP000578819">
    <property type="component" value="Unassembled WGS sequence"/>
</dbReference>
<keyword evidence="4" id="KW-0472">Membrane</keyword>
<comment type="caution">
    <text evidence="5">The sequence shown here is derived from an EMBL/GenBank/DDBJ whole genome shotgun (WGS) entry which is preliminary data.</text>
</comment>
<keyword evidence="1" id="KW-0378">Hydrolase</keyword>
<dbReference type="InterPro" id="IPR003961">
    <property type="entry name" value="FN3_dom"/>
</dbReference>
<dbReference type="InterPro" id="IPR036116">
    <property type="entry name" value="FN3_sf"/>
</dbReference>
<reference evidence="5 6" key="1">
    <citation type="submission" date="2020-08" db="EMBL/GenBank/DDBJ databases">
        <title>Sequencing the genomes of 1000 actinobacteria strains.</title>
        <authorList>
            <person name="Klenk H.-P."/>
        </authorList>
    </citation>
    <scope>NUCLEOTIDE SEQUENCE [LARGE SCALE GENOMIC DNA]</scope>
    <source>
        <strain evidence="5 6">DSM 45886</strain>
    </source>
</reference>
<keyword evidence="2" id="KW-0624">Polysaccharide degradation</keyword>
<proteinExistence type="predicted"/>
<keyword evidence="1" id="KW-0326">Glycosidase</keyword>
<evidence type="ECO:0000313" key="6">
    <source>
        <dbReference type="Proteomes" id="UP000578819"/>
    </source>
</evidence>
<evidence type="ECO:0000256" key="2">
    <source>
        <dbReference type="ARBA" id="ARBA00023326"/>
    </source>
</evidence>
<dbReference type="RefSeq" id="WP_184537853.1">
    <property type="nucleotide sequence ID" value="NZ_JACHJW010000001.1"/>
</dbReference>
<evidence type="ECO:0008006" key="7">
    <source>
        <dbReference type="Google" id="ProtNLM"/>
    </source>
</evidence>
<dbReference type="AlphaFoldDB" id="A0A7W7SYG2"/>
<dbReference type="GO" id="GO:0000272">
    <property type="term" value="P:polysaccharide catabolic process"/>
    <property type="evidence" value="ECO:0007669"/>
    <property type="project" value="UniProtKB-KW"/>
</dbReference>
<accession>A0A7W7SYG2</accession>
<feature type="region of interest" description="Disordered" evidence="3">
    <location>
        <begin position="32"/>
        <end position="91"/>
    </location>
</feature>
<organism evidence="5 6">
    <name type="scientific">Micromonospora polyrhachis</name>
    <dbReference type="NCBI Taxonomy" id="1282883"/>
    <lineage>
        <taxon>Bacteria</taxon>
        <taxon>Bacillati</taxon>
        <taxon>Actinomycetota</taxon>
        <taxon>Actinomycetes</taxon>
        <taxon>Micromonosporales</taxon>
        <taxon>Micromonosporaceae</taxon>
        <taxon>Micromonospora</taxon>
    </lineage>
</organism>
<keyword evidence="4" id="KW-0812">Transmembrane</keyword>
<feature type="transmembrane region" description="Helical" evidence="4">
    <location>
        <begin position="101"/>
        <end position="121"/>
    </location>
</feature>
<keyword evidence="4" id="KW-1133">Transmembrane helix</keyword>
<evidence type="ECO:0000256" key="4">
    <source>
        <dbReference type="SAM" id="Phobius"/>
    </source>
</evidence>
<dbReference type="SUPFAM" id="SSF49265">
    <property type="entry name" value="Fibronectin type III"/>
    <property type="match status" value="1"/>
</dbReference>
<dbReference type="CDD" id="cd00063">
    <property type="entry name" value="FN3"/>
    <property type="match status" value="1"/>
</dbReference>
<keyword evidence="6" id="KW-1185">Reference proteome</keyword>
<keyword evidence="2" id="KW-0119">Carbohydrate metabolism</keyword>
<feature type="compositionally biased region" description="Low complexity" evidence="3">
    <location>
        <begin position="58"/>
        <end position="73"/>
    </location>
</feature>
<gene>
    <name evidence="5" type="ORF">FHR38_005698</name>
</gene>
<sequence length="247" mass="26112">MTNVACVACGHDDQGDSSYCVNPTCGALLSPVDRTTSAPRQEVRQDTREVRRDDGGIDTDLTGTGAADPAAADRAGRRPADPAPAVVAGPSVEKRSGQRQFVIAAALVTLVALTVTAFALLRDDDPVAEVPRPTRGSMSPEMVAQVMDARPTEVEVQDEQKAAVVRWTAANQSNGQHLVQVLAAGTGMRSRVDAVPIGNGEFRVDGLDPNAGYCFRVGTVVFWDTPAAVTWSEARCIRGATWRSPLG</sequence>
<evidence type="ECO:0000256" key="3">
    <source>
        <dbReference type="SAM" id="MobiDB-lite"/>
    </source>
</evidence>
<evidence type="ECO:0000256" key="1">
    <source>
        <dbReference type="ARBA" id="ARBA00023295"/>
    </source>
</evidence>
<protein>
    <recommendedName>
        <fullName evidence="7">Fibronectin type-III domain-containing protein</fullName>
    </recommendedName>
</protein>
<dbReference type="EMBL" id="JACHJW010000001">
    <property type="protein sequence ID" value="MBB4961965.1"/>
    <property type="molecule type" value="Genomic_DNA"/>
</dbReference>
<feature type="compositionally biased region" description="Basic and acidic residues" evidence="3">
    <location>
        <begin position="41"/>
        <end position="55"/>
    </location>
</feature>
<name>A0A7W7SYG2_9ACTN</name>
<evidence type="ECO:0000313" key="5">
    <source>
        <dbReference type="EMBL" id="MBB4961965.1"/>
    </source>
</evidence>
<dbReference type="GO" id="GO:0016798">
    <property type="term" value="F:hydrolase activity, acting on glycosyl bonds"/>
    <property type="evidence" value="ECO:0007669"/>
    <property type="project" value="UniProtKB-KW"/>
</dbReference>